<organism evidence="2">
    <name type="scientific">marine sediment metagenome</name>
    <dbReference type="NCBI Taxonomy" id="412755"/>
    <lineage>
        <taxon>unclassified sequences</taxon>
        <taxon>metagenomes</taxon>
        <taxon>ecological metagenomes</taxon>
    </lineage>
</organism>
<dbReference type="Pfam" id="PF13385">
    <property type="entry name" value="Laminin_G_3"/>
    <property type="match status" value="1"/>
</dbReference>
<feature type="non-terminal residue" evidence="2">
    <location>
        <position position="1"/>
    </location>
</feature>
<evidence type="ECO:0008006" key="3">
    <source>
        <dbReference type="Google" id="ProtNLM"/>
    </source>
</evidence>
<dbReference type="InterPro" id="IPR013320">
    <property type="entry name" value="ConA-like_dom_sf"/>
</dbReference>
<reference evidence="2" key="1">
    <citation type="journal article" date="2014" name="Front. Microbiol.">
        <title>High frequency of phylogenetically diverse reductive dehalogenase-homologous genes in deep subseafloor sedimentary metagenomes.</title>
        <authorList>
            <person name="Kawai M."/>
            <person name="Futagami T."/>
            <person name="Toyoda A."/>
            <person name="Takaki Y."/>
            <person name="Nishi S."/>
            <person name="Hori S."/>
            <person name="Arai W."/>
            <person name="Tsubouchi T."/>
            <person name="Morono Y."/>
            <person name="Uchiyama I."/>
            <person name="Ito T."/>
            <person name="Fujiyama A."/>
            <person name="Inagaki F."/>
            <person name="Takami H."/>
        </authorList>
    </citation>
    <scope>NUCLEOTIDE SEQUENCE</scope>
    <source>
        <strain evidence="2">Expedition CK06-06</strain>
    </source>
</reference>
<feature type="region of interest" description="Disordered" evidence="1">
    <location>
        <begin position="78"/>
        <end position="106"/>
    </location>
</feature>
<sequence length="301" mass="31817">YALGLAWYPPPAGPGAYGVHAGFVVNPGAVDVHLASYNPAAGSGTTLQPNTWHHVAVEFDGYEGRLFVDGRLVDLDSWGDDPPWGPPPGDEVSTNDPNSMTDATWTPPARIVPVRTAPLTIGSAYIDCSGITGTFPFDGLIDEPMLLSVAGGEPVHLPDSVPIVVADPVVHFDSLGRLDTAYHGGGSIYIAVGDPYQTAKLDADLLVGATSLTVAPANPFPPTGGVVMVGPDAFGNYEVMQYASVPAGSPMELQNLSGHFNFGQVFGASWDHYVADDERVFFARVIEVDQMGEVRRKTLPD</sequence>
<accession>X0RXE2</accession>
<gene>
    <name evidence="2" type="ORF">S01H1_10669</name>
</gene>
<dbReference type="Gene3D" id="2.60.120.200">
    <property type="match status" value="1"/>
</dbReference>
<dbReference type="AlphaFoldDB" id="X0RXE2"/>
<dbReference type="SUPFAM" id="SSF49899">
    <property type="entry name" value="Concanavalin A-like lectins/glucanases"/>
    <property type="match status" value="1"/>
</dbReference>
<protein>
    <recommendedName>
        <fullName evidence="3">LamG-like jellyroll fold domain-containing protein</fullName>
    </recommendedName>
</protein>
<evidence type="ECO:0000313" key="2">
    <source>
        <dbReference type="EMBL" id="GAF73448.1"/>
    </source>
</evidence>
<proteinExistence type="predicted"/>
<name>X0RXE2_9ZZZZ</name>
<feature type="compositionally biased region" description="Polar residues" evidence="1">
    <location>
        <begin position="92"/>
        <end position="104"/>
    </location>
</feature>
<comment type="caution">
    <text evidence="2">The sequence shown here is derived from an EMBL/GenBank/DDBJ whole genome shotgun (WGS) entry which is preliminary data.</text>
</comment>
<dbReference type="EMBL" id="BARS01005440">
    <property type="protein sequence ID" value="GAF73448.1"/>
    <property type="molecule type" value="Genomic_DNA"/>
</dbReference>
<evidence type="ECO:0000256" key="1">
    <source>
        <dbReference type="SAM" id="MobiDB-lite"/>
    </source>
</evidence>